<dbReference type="InterPro" id="IPR029056">
    <property type="entry name" value="Ribokinase-like"/>
</dbReference>
<evidence type="ECO:0000259" key="3">
    <source>
        <dbReference type="Pfam" id="PF00294"/>
    </source>
</evidence>
<keyword evidence="2 4" id="KW-0418">Kinase</keyword>
<keyword evidence="1" id="KW-0808">Transferase</keyword>
<reference evidence="4 5" key="1">
    <citation type="submission" date="2013-05" db="EMBL/GenBank/DDBJ databases">
        <title>Genome assembly of Chondromyces apiculatus DSM 436.</title>
        <authorList>
            <person name="Sharma G."/>
            <person name="Khatri I."/>
            <person name="Kaur C."/>
            <person name="Mayilraj S."/>
            <person name="Subramanian S."/>
        </authorList>
    </citation>
    <scope>NUCLEOTIDE SEQUENCE [LARGE SCALE GENOMIC DNA]</scope>
    <source>
        <strain evidence="4 5">DSM 436</strain>
    </source>
</reference>
<dbReference type="GO" id="GO:0016301">
    <property type="term" value="F:kinase activity"/>
    <property type="evidence" value="ECO:0007669"/>
    <property type="project" value="UniProtKB-KW"/>
</dbReference>
<name>A0A017TJK1_9BACT</name>
<dbReference type="PROSITE" id="PS00584">
    <property type="entry name" value="PFKB_KINASES_2"/>
    <property type="match status" value="1"/>
</dbReference>
<dbReference type="InterPro" id="IPR011611">
    <property type="entry name" value="PfkB_dom"/>
</dbReference>
<gene>
    <name evidence="4" type="ORF">CAP_2687</name>
</gene>
<dbReference type="AlphaFoldDB" id="A0A017TJK1"/>
<keyword evidence="5" id="KW-1185">Reference proteome</keyword>
<dbReference type="EMBL" id="ASRX01000002">
    <property type="protein sequence ID" value="EYF08826.1"/>
    <property type="molecule type" value="Genomic_DNA"/>
</dbReference>
<dbReference type="Proteomes" id="UP000019678">
    <property type="component" value="Unassembled WGS sequence"/>
</dbReference>
<evidence type="ECO:0000313" key="5">
    <source>
        <dbReference type="Proteomes" id="UP000019678"/>
    </source>
</evidence>
<dbReference type="SUPFAM" id="SSF53613">
    <property type="entry name" value="Ribokinase-like"/>
    <property type="match status" value="1"/>
</dbReference>
<dbReference type="Pfam" id="PF00294">
    <property type="entry name" value="PfkB"/>
    <property type="match status" value="1"/>
</dbReference>
<dbReference type="eggNOG" id="COG0524">
    <property type="taxonomic scope" value="Bacteria"/>
</dbReference>
<dbReference type="PANTHER" id="PTHR10584:SF166">
    <property type="entry name" value="RIBOKINASE"/>
    <property type="match status" value="1"/>
</dbReference>
<evidence type="ECO:0000256" key="2">
    <source>
        <dbReference type="ARBA" id="ARBA00022777"/>
    </source>
</evidence>
<protein>
    <submittedName>
        <fullName evidence="4">Sugar kinase, ribokinase family protein</fullName>
    </submittedName>
</protein>
<organism evidence="4 5">
    <name type="scientific">Chondromyces apiculatus DSM 436</name>
    <dbReference type="NCBI Taxonomy" id="1192034"/>
    <lineage>
        <taxon>Bacteria</taxon>
        <taxon>Pseudomonadati</taxon>
        <taxon>Myxococcota</taxon>
        <taxon>Polyangia</taxon>
        <taxon>Polyangiales</taxon>
        <taxon>Polyangiaceae</taxon>
        <taxon>Chondromyces</taxon>
    </lineage>
</organism>
<dbReference type="Gene3D" id="3.40.1190.20">
    <property type="match status" value="1"/>
</dbReference>
<sequence length="325" mass="34725">MEERGGAEEQRTMREAERAEVVVVGNIGIDTCVYLYGDDIDWSVEGNFTENIDCVGQAGGYASRSYAALGRRTAFLGTVGDDPAGRVIREALAAEGIDARGVFVDPQGTARSANLIYPGGRRKNFYDGKGHMTFAPDLAVCREVMAGAQLVHVNIPNWGRRVLPIAREVGALIAVDLQDVVNAADEYRRDFVEAADYLFCSGVNHPDPEPLARALLGAGRARALVIGMGAAGCALATREGGVRRFQVAALELPVVDTNGAGDALAVGFLVSHVLEGRPMEEAVQRGQVAARVACAQRVPKRMISQEELEIRCGTMHGVDEGSRGE</sequence>
<comment type="caution">
    <text evidence="4">The sequence shown here is derived from an EMBL/GenBank/DDBJ whole genome shotgun (WGS) entry which is preliminary data.</text>
</comment>
<feature type="domain" description="Carbohydrate kinase PfkB" evidence="3">
    <location>
        <begin position="38"/>
        <end position="296"/>
    </location>
</feature>
<dbReference type="InterPro" id="IPR002173">
    <property type="entry name" value="Carboh/pur_kinase_PfkB_CS"/>
</dbReference>
<dbReference type="STRING" id="1192034.CAP_2687"/>
<proteinExistence type="predicted"/>
<evidence type="ECO:0000256" key="1">
    <source>
        <dbReference type="ARBA" id="ARBA00022679"/>
    </source>
</evidence>
<evidence type="ECO:0000313" key="4">
    <source>
        <dbReference type="EMBL" id="EYF08826.1"/>
    </source>
</evidence>
<dbReference type="PANTHER" id="PTHR10584">
    <property type="entry name" value="SUGAR KINASE"/>
    <property type="match status" value="1"/>
</dbReference>
<accession>A0A017TJK1</accession>